<dbReference type="Pfam" id="PF01564">
    <property type="entry name" value="Spermine_synth"/>
    <property type="match status" value="1"/>
</dbReference>
<dbReference type="InterPro" id="IPR029063">
    <property type="entry name" value="SAM-dependent_MTases_sf"/>
</dbReference>
<dbReference type="Gene3D" id="2.30.140.10">
    <property type="entry name" value="Spermidine synthase, tetramerisation domain"/>
    <property type="match status" value="1"/>
</dbReference>
<gene>
    <name evidence="9" type="ORF">BRAN1462_LOCUS8387</name>
</gene>
<feature type="active site" description="Proton acceptor" evidence="6">
    <location>
        <position position="155"/>
    </location>
</feature>
<name>A0A7S2N2J4_9DINO</name>
<dbReference type="InterPro" id="IPR035246">
    <property type="entry name" value="Spermidine_synt_N"/>
</dbReference>
<dbReference type="InterPro" id="IPR030374">
    <property type="entry name" value="PABS"/>
</dbReference>
<evidence type="ECO:0000256" key="4">
    <source>
        <dbReference type="ARBA" id="ARBA00048874"/>
    </source>
</evidence>
<dbReference type="HAMAP" id="MF_00198">
    <property type="entry name" value="Spermidine_synth"/>
    <property type="match status" value="1"/>
</dbReference>
<reference evidence="9" key="1">
    <citation type="submission" date="2021-01" db="EMBL/GenBank/DDBJ databases">
        <authorList>
            <person name="Corre E."/>
            <person name="Pelletier E."/>
            <person name="Niang G."/>
            <person name="Scheremetjew M."/>
            <person name="Finn R."/>
            <person name="Kale V."/>
            <person name="Holt S."/>
            <person name="Cochrane G."/>
            <person name="Meng A."/>
            <person name="Brown T."/>
            <person name="Cohen L."/>
        </authorList>
    </citation>
    <scope>NUCLEOTIDE SEQUENCE</scope>
    <source>
        <strain evidence="9">RCC3387</strain>
    </source>
</reference>
<dbReference type="Gene3D" id="3.40.50.150">
    <property type="entry name" value="Vaccinia Virus protein VP39"/>
    <property type="match status" value="1"/>
</dbReference>
<dbReference type="InterPro" id="IPR037163">
    <property type="entry name" value="Spermidine_synt_N_sf"/>
</dbReference>
<dbReference type="CDD" id="cd02440">
    <property type="entry name" value="AdoMet_MTases"/>
    <property type="match status" value="1"/>
</dbReference>
<accession>A0A7S2N2J4</accession>
<feature type="compositionally biased region" description="Basic and acidic residues" evidence="7">
    <location>
        <begin position="310"/>
        <end position="328"/>
    </location>
</feature>
<dbReference type="GO" id="GO:0006596">
    <property type="term" value="P:polyamine biosynthetic process"/>
    <property type="evidence" value="ECO:0007669"/>
    <property type="project" value="UniProtKB-UniRule"/>
</dbReference>
<dbReference type="EMBL" id="HBGW01013172">
    <property type="protein sequence ID" value="CAD9516917.1"/>
    <property type="molecule type" value="Transcribed_RNA"/>
</dbReference>
<evidence type="ECO:0000256" key="6">
    <source>
        <dbReference type="PROSITE-ProRule" id="PRU00354"/>
    </source>
</evidence>
<feature type="domain" description="PABS" evidence="8">
    <location>
        <begin position="2"/>
        <end position="238"/>
    </location>
</feature>
<organism evidence="9">
    <name type="scientific">Zooxanthella nutricula</name>
    <dbReference type="NCBI Taxonomy" id="1333877"/>
    <lineage>
        <taxon>Eukaryota</taxon>
        <taxon>Sar</taxon>
        <taxon>Alveolata</taxon>
        <taxon>Dinophyceae</taxon>
        <taxon>Peridiniales</taxon>
        <taxon>Peridiniales incertae sedis</taxon>
        <taxon>Zooxanthella</taxon>
    </lineage>
</organism>
<dbReference type="Pfam" id="PF17284">
    <property type="entry name" value="Spermine_synt_N"/>
    <property type="match status" value="1"/>
</dbReference>
<dbReference type="GO" id="GO:0010487">
    <property type="term" value="F:thermospermine synthase activity"/>
    <property type="evidence" value="ECO:0007669"/>
    <property type="project" value="UniProtKB-EC"/>
</dbReference>
<feature type="region of interest" description="Disordered" evidence="7">
    <location>
        <begin position="307"/>
        <end position="328"/>
    </location>
</feature>
<dbReference type="SUPFAM" id="SSF53335">
    <property type="entry name" value="S-adenosyl-L-methionine-dependent methyltransferases"/>
    <property type="match status" value="1"/>
</dbReference>
<comment type="similarity">
    <text evidence="1">Belongs to the spermidine/spermine synthase family.</text>
</comment>
<comment type="catalytic activity">
    <reaction evidence="4">
        <text>S-adenosyl 3-(methylsulfanyl)propylamine + spermidine = thermospermine + S-methyl-5'-thioadenosine + H(+)</text>
        <dbReference type="Rhea" id="RHEA:30515"/>
        <dbReference type="ChEBI" id="CHEBI:15378"/>
        <dbReference type="ChEBI" id="CHEBI:17509"/>
        <dbReference type="ChEBI" id="CHEBI:57443"/>
        <dbReference type="ChEBI" id="CHEBI:57834"/>
        <dbReference type="ChEBI" id="CHEBI:59903"/>
        <dbReference type="EC" id="2.5.1.79"/>
    </reaction>
</comment>
<proteinExistence type="inferred from homology"/>
<dbReference type="FunFam" id="3.40.50.150:FF:000088">
    <property type="entry name" value="Polyamine aminopropyltransferase"/>
    <property type="match status" value="1"/>
</dbReference>
<dbReference type="PROSITE" id="PS51006">
    <property type="entry name" value="PABS_2"/>
    <property type="match status" value="1"/>
</dbReference>
<dbReference type="InterPro" id="IPR001045">
    <property type="entry name" value="Spermi_synthase"/>
</dbReference>
<protein>
    <recommendedName>
        <fullName evidence="5">thermospermine synthase</fullName>
        <ecNumber evidence="5">2.5.1.79</ecNumber>
    </recommendedName>
</protein>
<dbReference type="PANTHER" id="PTHR43317:SF1">
    <property type="entry name" value="THERMOSPERMINE SYNTHASE ACAULIS5"/>
    <property type="match status" value="1"/>
</dbReference>
<dbReference type="AlphaFoldDB" id="A0A7S2N2J4"/>
<evidence type="ECO:0000256" key="5">
    <source>
        <dbReference type="ARBA" id="ARBA00049721"/>
    </source>
</evidence>
<dbReference type="EC" id="2.5.1.79" evidence="5"/>
<evidence type="ECO:0000256" key="2">
    <source>
        <dbReference type="ARBA" id="ARBA00022679"/>
    </source>
</evidence>
<dbReference type="NCBIfam" id="NF037959">
    <property type="entry name" value="MFS_SpdSyn"/>
    <property type="match status" value="1"/>
</dbReference>
<evidence type="ECO:0000256" key="7">
    <source>
        <dbReference type="SAM" id="MobiDB-lite"/>
    </source>
</evidence>
<dbReference type="PANTHER" id="PTHR43317">
    <property type="entry name" value="THERMOSPERMINE SYNTHASE ACAULIS5"/>
    <property type="match status" value="1"/>
</dbReference>
<sequence>MSKWIEEELEEGLRGMYRIKKILASTKSKWQQVDVMDLEPFGRCLMIDGLLQSTEADEFVYHESLVHPAMILHPCPKTVYIGGGGEGATAREVLRHKTVERCVMVDIDDDVVRFCKDHLPENKEAWVDPRLELVIDDAKKILEESQRKFDVIIMDLDDPLEGGPCYQLYTKEFYEMCRTKLQPGGVLVTQASQAGITRHHIVWSAVNSTLRAVFPRVLPYSQAIYSFMDEWGWHLALSDAEATSALSPEEVDKRIKDRIQGELRFLDGESWQGLFALSKKHRQTLREETCVMTKGTHRFMHNTGMAVAEDNAKADSADTKRPRTESGA</sequence>
<evidence type="ECO:0000313" key="9">
    <source>
        <dbReference type="EMBL" id="CAD9516917.1"/>
    </source>
</evidence>
<keyword evidence="2 6" id="KW-0808">Transferase</keyword>
<evidence type="ECO:0000256" key="1">
    <source>
        <dbReference type="ARBA" id="ARBA00007867"/>
    </source>
</evidence>
<evidence type="ECO:0000256" key="3">
    <source>
        <dbReference type="ARBA" id="ARBA00023115"/>
    </source>
</evidence>
<keyword evidence="3 6" id="KW-0620">Polyamine biosynthesis</keyword>
<evidence type="ECO:0000259" key="8">
    <source>
        <dbReference type="PROSITE" id="PS51006"/>
    </source>
</evidence>